<evidence type="ECO:0000313" key="2">
    <source>
        <dbReference type="Proteomes" id="UP000830395"/>
    </source>
</evidence>
<sequence>SADCSRLHRRASERGNWCSTEEVLSSIHPSFLLLHFPGLLLLPLLISPSTVLFFDQGRLGWVVEIPLRLIPQQEVLQRLRKM</sequence>
<feature type="non-terminal residue" evidence="1">
    <location>
        <position position="1"/>
    </location>
</feature>
<organism evidence="1 2">
    <name type="scientific">Pangasius djambal</name>
    <dbReference type="NCBI Taxonomy" id="1691987"/>
    <lineage>
        <taxon>Eukaryota</taxon>
        <taxon>Metazoa</taxon>
        <taxon>Chordata</taxon>
        <taxon>Craniata</taxon>
        <taxon>Vertebrata</taxon>
        <taxon>Euteleostomi</taxon>
        <taxon>Actinopterygii</taxon>
        <taxon>Neopterygii</taxon>
        <taxon>Teleostei</taxon>
        <taxon>Ostariophysi</taxon>
        <taxon>Siluriformes</taxon>
        <taxon>Pangasiidae</taxon>
        <taxon>Pangasius</taxon>
    </lineage>
</organism>
<comment type="caution">
    <text evidence="1">The sequence shown here is derived from an EMBL/GenBank/DDBJ whole genome shotgun (WGS) entry which is preliminary data.</text>
</comment>
<protein>
    <submittedName>
        <fullName evidence="1">Uncharacterized protein</fullName>
    </submittedName>
</protein>
<accession>A0ACC5YL51</accession>
<dbReference type="EMBL" id="CM040983">
    <property type="protein sequence ID" value="MCJ8736178.1"/>
    <property type="molecule type" value="Genomic_DNA"/>
</dbReference>
<keyword evidence="2" id="KW-1185">Reference proteome</keyword>
<reference evidence="1" key="1">
    <citation type="submission" date="2020-02" db="EMBL/GenBank/DDBJ databases">
        <title>Genome sequencing of the panga catfish, Pangasius djambal.</title>
        <authorList>
            <person name="Wen M."/>
            <person name="Zahm M."/>
            <person name="Roques C."/>
            <person name="Cabau C."/>
            <person name="Klopp C."/>
            <person name="Donnadieu C."/>
            <person name="Jouanno E."/>
            <person name="Avarre J.-C."/>
            <person name="Campet M."/>
            <person name="Ha T."/>
            <person name="Dugue R."/>
            <person name="Lampietro C."/>
            <person name="Louis A."/>
            <person name="Herpin A."/>
            <person name="Echchiki A."/>
            <person name="Berthelot C."/>
            <person name="Parey E."/>
            <person name="Roest-Crollius H."/>
            <person name="Braasch I."/>
            <person name="Postlethwait J.H."/>
            <person name="Bobe J."/>
            <person name="Montfort J."/>
            <person name="Bouchez O."/>
            <person name="Begum T."/>
            <person name="Schartl M."/>
            <person name="Gustiano R."/>
            <person name="Guiguen Y."/>
        </authorList>
    </citation>
    <scope>NUCLEOTIDE SEQUENCE</scope>
    <source>
        <strain evidence="1">Pdj_M5554</strain>
    </source>
</reference>
<name>A0ACC5YL51_9TELE</name>
<gene>
    <name evidence="1" type="ORF">PDJAM_G00255940</name>
</gene>
<evidence type="ECO:0000313" key="1">
    <source>
        <dbReference type="EMBL" id="MCJ8736178.1"/>
    </source>
</evidence>
<proteinExistence type="predicted"/>
<dbReference type="Proteomes" id="UP000830395">
    <property type="component" value="Chromosome 9"/>
</dbReference>